<dbReference type="PANTHER" id="PTHR21137">
    <property type="entry name" value="ODORANT RECEPTOR"/>
    <property type="match status" value="1"/>
</dbReference>
<proteinExistence type="inferred from homology"/>
<dbReference type="GO" id="GO:0005549">
    <property type="term" value="F:odorant binding"/>
    <property type="evidence" value="ECO:0007669"/>
    <property type="project" value="InterPro"/>
</dbReference>
<comment type="similarity">
    <text evidence="10">Belongs to the insect chemoreceptor superfamily. Heteromeric odorant receptor channel (TC 1.A.69) family.</text>
</comment>
<feature type="transmembrane region" description="Helical" evidence="10">
    <location>
        <begin position="55"/>
        <end position="77"/>
    </location>
</feature>
<dbReference type="OMA" id="TIICAIQ"/>
<feature type="transmembrane region" description="Helical" evidence="10">
    <location>
        <begin position="285"/>
        <end position="304"/>
    </location>
</feature>
<evidence type="ECO:0000256" key="7">
    <source>
        <dbReference type="ARBA" id="ARBA00023136"/>
    </source>
</evidence>
<keyword evidence="3 10" id="KW-0716">Sensory transduction</keyword>
<evidence type="ECO:0000256" key="6">
    <source>
        <dbReference type="ARBA" id="ARBA00022989"/>
    </source>
</evidence>
<keyword evidence="6 10" id="KW-1133">Transmembrane helix</keyword>
<evidence type="ECO:0000313" key="11">
    <source>
        <dbReference type="EMBL" id="EFA01402.1"/>
    </source>
</evidence>
<comment type="subcellular location">
    <subcellularLocation>
        <location evidence="1 10">Cell membrane</location>
        <topology evidence="1 10">Multi-pass membrane protein</topology>
    </subcellularLocation>
</comment>
<dbReference type="InParanoid" id="D6WHL3"/>
<reference evidence="11 12" key="2">
    <citation type="journal article" date="2010" name="Nucleic Acids Res.">
        <title>BeetleBase in 2010: revisions to provide comprehensive genomic information for Tribolium castaneum.</title>
        <authorList>
            <person name="Kim H.S."/>
            <person name="Murphy T."/>
            <person name="Xia J."/>
            <person name="Caragea D."/>
            <person name="Park Y."/>
            <person name="Beeman R.W."/>
            <person name="Lorenzen M.D."/>
            <person name="Butcher S."/>
            <person name="Manak J.R."/>
            <person name="Brown S.J."/>
        </authorList>
    </citation>
    <scope>GENOME REANNOTATION</scope>
    <source>
        <strain evidence="11 12">Georgia GA2</strain>
    </source>
</reference>
<feature type="transmembrane region" description="Helical" evidence="10">
    <location>
        <begin position="26"/>
        <end position="48"/>
    </location>
</feature>
<reference evidence="11 12" key="1">
    <citation type="journal article" date="2008" name="Nature">
        <title>The genome of the model beetle and pest Tribolium castaneum.</title>
        <authorList>
            <consortium name="Tribolium Genome Sequencing Consortium"/>
            <person name="Richards S."/>
            <person name="Gibbs R.A."/>
            <person name="Weinstock G.M."/>
            <person name="Brown S.J."/>
            <person name="Denell R."/>
            <person name="Beeman R.W."/>
            <person name="Gibbs R."/>
            <person name="Beeman R.W."/>
            <person name="Brown S.J."/>
            <person name="Bucher G."/>
            <person name="Friedrich M."/>
            <person name="Grimmelikhuijzen C.J."/>
            <person name="Klingler M."/>
            <person name="Lorenzen M."/>
            <person name="Richards S."/>
            <person name="Roth S."/>
            <person name="Schroder R."/>
            <person name="Tautz D."/>
            <person name="Zdobnov E.M."/>
            <person name="Muzny D."/>
            <person name="Gibbs R.A."/>
            <person name="Weinstock G.M."/>
            <person name="Attaway T."/>
            <person name="Bell S."/>
            <person name="Buhay C.J."/>
            <person name="Chandrabose M.N."/>
            <person name="Chavez D."/>
            <person name="Clerk-Blankenburg K.P."/>
            <person name="Cree A."/>
            <person name="Dao M."/>
            <person name="Davis C."/>
            <person name="Chacko J."/>
            <person name="Dinh H."/>
            <person name="Dugan-Rocha S."/>
            <person name="Fowler G."/>
            <person name="Garner T.T."/>
            <person name="Garnes J."/>
            <person name="Gnirke A."/>
            <person name="Hawes A."/>
            <person name="Hernandez J."/>
            <person name="Hines S."/>
            <person name="Holder M."/>
            <person name="Hume J."/>
            <person name="Jhangiani S.N."/>
            <person name="Joshi V."/>
            <person name="Khan Z.M."/>
            <person name="Jackson L."/>
            <person name="Kovar C."/>
            <person name="Kowis A."/>
            <person name="Lee S."/>
            <person name="Lewis L.R."/>
            <person name="Margolis J."/>
            <person name="Morgan M."/>
            <person name="Nazareth L.V."/>
            <person name="Nguyen N."/>
            <person name="Okwuonu G."/>
            <person name="Parker D."/>
            <person name="Richards S."/>
            <person name="Ruiz S.J."/>
            <person name="Santibanez J."/>
            <person name="Savard J."/>
            <person name="Scherer S.E."/>
            <person name="Schneider B."/>
            <person name="Sodergren E."/>
            <person name="Tautz D."/>
            <person name="Vattahil S."/>
            <person name="Villasana D."/>
            <person name="White C.S."/>
            <person name="Wright R."/>
            <person name="Park Y."/>
            <person name="Beeman R.W."/>
            <person name="Lord J."/>
            <person name="Oppert B."/>
            <person name="Lorenzen M."/>
            <person name="Brown S."/>
            <person name="Wang L."/>
            <person name="Savard J."/>
            <person name="Tautz D."/>
            <person name="Richards S."/>
            <person name="Weinstock G."/>
            <person name="Gibbs R.A."/>
            <person name="Liu Y."/>
            <person name="Worley K."/>
            <person name="Weinstock G."/>
            <person name="Elsik C.G."/>
            <person name="Reese J.T."/>
            <person name="Elhaik E."/>
            <person name="Landan G."/>
            <person name="Graur D."/>
            <person name="Arensburger P."/>
            <person name="Atkinson P."/>
            <person name="Beeman R.W."/>
            <person name="Beidler J."/>
            <person name="Brown S.J."/>
            <person name="Demuth J.P."/>
            <person name="Drury D.W."/>
            <person name="Du Y.Z."/>
            <person name="Fujiwara H."/>
            <person name="Lorenzen M."/>
            <person name="Maselli V."/>
            <person name="Osanai M."/>
            <person name="Park Y."/>
            <person name="Robertson H.M."/>
            <person name="Tu Z."/>
            <person name="Wang J.J."/>
            <person name="Wang S."/>
            <person name="Richards S."/>
            <person name="Song H."/>
            <person name="Zhang L."/>
            <person name="Sodergren E."/>
            <person name="Werner D."/>
            <person name="Stanke M."/>
            <person name="Morgenstern B."/>
            <person name="Solovyev V."/>
            <person name="Kosarev P."/>
            <person name="Brown G."/>
            <person name="Chen H.C."/>
            <person name="Ermolaeva O."/>
            <person name="Hlavina W."/>
            <person name="Kapustin Y."/>
            <person name="Kiryutin B."/>
            <person name="Kitts P."/>
            <person name="Maglott D."/>
            <person name="Pruitt K."/>
            <person name="Sapojnikov V."/>
            <person name="Souvorov A."/>
            <person name="Mackey A.J."/>
            <person name="Waterhouse R.M."/>
            <person name="Wyder S."/>
            <person name="Zdobnov E.M."/>
            <person name="Zdobnov E.M."/>
            <person name="Wyder S."/>
            <person name="Kriventseva E.V."/>
            <person name="Kadowaki T."/>
            <person name="Bork P."/>
            <person name="Aranda M."/>
            <person name="Bao R."/>
            <person name="Beermann A."/>
            <person name="Berns N."/>
            <person name="Bolognesi R."/>
            <person name="Bonneton F."/>
            <person name="Bopp D."/>
            <person name="Brown S.J."/>
            <person name="Bucher G."/>
            <person name="Butts T."/>
            <person name="Chaumot A."/>
            <person name="Denell R.E."/>
            <person name="Ferrier D.E."/>
            <person name="Friedrich M."/>
            <person name="Gordon C.M."/>
            <person name="Jindra M."/>
            <person name="Klingler M."/>
            <person name="Lan Q."/>
            <person name="Lattorff H.M."/>
            <person name="Laudet V."/>
            <person name="von Levetsow C."/>
            <person name="Liu Z."/>
            <person name="Lutz R."/>
            <person name="Lynch J.A."/>
            <person name="da Fonseca R.N."/>
            <person name="Posnien N."/>
            <person name="Reuter R."/>
            <person name="Roth S."/>
            <person name="Savard J."/>
            <person name="Schinko J.B."/>
            <person name="Schmitt C."/>
            <person name="Schoppmeier M."/>
            <person name="Schroder R."/>
            <person name="Shippy T.D."/>
            <person name="Simonnet F."/>
            <person name="Marques-Souza H."/>
            <person name="Tautz D."/>
            <person name="Tomoyasu Y."/>
            <person name="Trauner J."/>
            <person name="Van der Zee M."/>
            <person name="Vervoort M."/>
            <person name="Wittkopp N."/>
            <person name="Wimmer E.A."/>
            <person name="Yang X."/>
            <person name="Jones A.K."/>
            <person name="Sattelle D.B."/>
            <person name="Ebert P.R."/>
            <person name="Nelson D."/>
            <person name="Scott J.G."/>
            <person name="Beeman R.W."/>
            <person name="Muthukrishnan S."/>
            <person name="Kramer K.J."/>
            <person name="Arakane Y."/>
            <person name="Beeman R.W."/>
            <person name="Zhu Q."/>
            <person name="Hogenkamp D."/>
            <person name="Dixit R."/>
            <person name="Oppert B."/>
            <person name="Jiang H."/>
            <person name="Zou Z."/>
            <person name="Marshall J."/>
            <person name="Elpidina E."/>
            <person name="Vinokurov K."/>
            <person name="Oppert C."/>
            <person name="Zou Z."/>
            <person name="Evans J."/>
            <person name="Lu Z."/>
            <person name="Zhao P."/>
            <person name="Sumathipala N."/>
            <person name="Altincicek B."/>
            <person name="Vilcinskas A."/>
            <person name="Williams M."/>
            <person name="Hultmark D."/>
            <person name="Hetru C."/>
            <person name="Jiang H."/>
            <person name="Grimmelikhuijzen C.J."/>
            <person name="Hauser F."/>
            <person name="Cazzamali G."/>
            <person name="Williamson M."/>
            <person name="Park Y."/>
            <person name="Li B."/>
            <person name="Tanaka Y."/>
            <person name="Predel R."/>
            <person name="Neupert S."/>
            <person name="Schachtner J."/>
            <person name="Verleyen P."/>
            <person name="Raible F."/>
            <person name="Bork P."/>
            <person name="Friedrich M."/>
            <person name="Walden K.K."/>
            <person name="Robertson H.M."/>
            <person name="Angeli S."/>
            <person name="Foret S."/>
            <person name="Bucher G."/>
            <person name="Schuetz S."/>
            <person name="Maleszka R."/>
            <person name="Wimmer E.A."/>
            <person name="Beeman R.W."/>
            <person name="Lorenzen M."/>
            <person name="Tomoyasu Y."/>
            <person name="Miller S.C."/>
            <person name="Grossmann D."/>
            <person name="Bucher G."/>
        </authorList>
    </citation>
    <scope>NUCLEOTIDE SEQUENCE [LARGE SCALE GENOMIC DNA]</scope>
    <source>
        <strain evidence="11 12">Georgia GA2</strain>
    </source>
</reference>
<keyword evidence="8 10" id="KW-0675">Receptor</keyword>
<dbReference type="GO" id="GO:0007165">
    <property type="term" value="P:signal transduction"/>
    <property type="evidence" value="ECO:0007669"/>
    <property type="project" value="UniProtKB-KW"/>
</dbReference>
<dbReference type="GO" id="GO:0004984">
    <property type="term" value="F:olfactory receptor activity"/>
    <property type="evidence" value="ECO:0000318"/>
    <property type="project" value="GO_Central"/>
</dbReference>
<gene>
    <name evidence="11" type="primary">Or217</name>
    <name evidence="11" type="ORF">TcasGA2_TC030378</name>
</gene>
<feature type="transmembrane region" description="Helical" evidence="10">
    <location>
        <begin position="162"/>
        <end position="188"/>
    </location>
</feature>
<dbReference type="PANTHER" id="PTHR21137:SF35">
    <property type="entry name" value="ODORANT RECEPTOR 19A-RELATED"/>
    <property type="match status" value="1"/>
</dbReference>
<dbReference type="GO" id="GO:0050911">
    <property type="term" value="P:detection of chemical stimulus involved in sensory perception of smell"/>
    <property type="evidence" value="ECO:0000318"/>
    <property type="project" value="GO_Central"/>
</dbReference>
<feature type="transmembrane region" description="Helical" evidence="10">
    <location>
        <begin position="112"/>
        <end position="134"/>
    </location>
</feature>
<evidence type="ECO:0000256" key="1">
    <source>
        <dbReference type="ARBA" id="ARBA00004651"/>
    </source>
</evidence>
<evidence type="ECO:0000256" key="9">
    <source>
        <dbReference type="ARBA" id="ARBA00023224"/>
    </source>
</evidence>
<dbReference type="Proteomes" id="UP000007266">
    <property type="component" value="Linkage group 3"/>
</dbReference>
<feature type="transmembrane region" description="Helical" evidence="10">
    <location>
        <begin position="252"/>
        <end position="273"/>
    </location>
</feature>
<accession>D6WHL3</accession>
<dbReference type="HOGENOM" id="CLU_059644_0_0_1"/>
<evidence type="ECO:0000256" key="4">
    <source>
        <dbReference type="ARBA" id="ARBA00022692"/>
    </source>
</evidence>
<keyword evidence="5 10" id="KW-0552">Olfaction</keyword>
<dbReference type="GO" id="GO:0005886">
    <property type="term" value="C:plasma membrane"/>
    <property type="evidence" value="ECO:0000318"/>
    <property type="project" value="GO_Central"/>
</dbReference>
<dbReference type="InterPro" id="IPR004117">
    <property type="entry name" value="7tm6_olfct_rcpt"/>
</dbReference>
<evidence type="ECO:0000256" key="8">
    <source>
        <dbReference type="ARBA" id="ARBA00023170"/>
    </source>
</evidence>
<evidence type="ECO:0000256" key="10">
    <source>
        <dbReference type="RuleBase" id="RU351113"/>
    </source>
</evidence>
<sequence length="383" mass="44831">MVEFKDPFIVLRKIFFIKFNNCKLTLFLNISIIVFFSLVLCLQICYLMKNFNLNLLFRYGPVTVLFTLVTVTAVLSLTLEREIFMAITFFFKFCWSLNIIRNDAQITLKRKCRCVNIGLLCILLIILIAIVIGFPCFGSQKDFFICLEVFEEYFGEWSFIPYYFYFAASPFLCYHFLRICFTFVYAILEAQLQYLIIAEYLFEIYQTNPSKRWKYLQDTRYQQQIGKSLRLSIVHHVVLKKFLKRTLHLTKIGMPFFLVLGILLLTSSFAFIMNLGDTMSNILKIRIFLFTTSVLCITILLCWIGQQLIDVTSQIFVSLSGAPWYFWNLENIKILLMFLTNCTKNESIILAGICLDYKLFVSVARLTVSYAVVLFKLHKSSLV</sequence>
<dbReference type="AlphaFoldDB" id="D6WHL3"/>
<keyword evidence="9 10" id="KW-0807">Transducer</keyword>
<name>D6WHL3_TRICA</name>
<organism evidence="11 12">
    <name type="scientific">Tribolium castaneum</name>
    <name type="common">Red flour beetle</name>
    <dbReference type="NCBI Taxonomy" id="7070"/>
    <lineage>
        <taxon>Eukaryota</taxon>
        <taxon>Metazoa</taxon>
        <taxon>Ecdysozoa</taxon>
        <taxon>Arthropoda</taxon>
        <taxon>Hexapoda</taxon>
        <taxon>Insecta</taxon>
        <taxon>Pterygota</taxon>
        <taxon>Neoptera</taxon>
        <taxon>Endopterygota</taxon>
        <taxon>Coleoptera</taxon>
        <taxon>Polyphaga</taxon>
        <taxon>Cucujiformia</taxon>
        <taxon>Tenebrionidae</taxon>
        <taxon>Tenebrionidae incertae sedis</taxon>
        <taxon>Tribolium</taxon>
    </lineage>
</organism>
<keyword evidence="12" id="KW-1185">Reference proteome</keyword>
<evidence type="ECO:0000313" key="12">
    <source>
        <dbReference type="Proteomes" id="UP000007266"/>
    </source>
</evidence>
<evidence type="ECO:0000256" key="5">
    <source>
        <dbReference type="ARBA" id="ARBA00022725"/>
    </source>
</evidence>
<protein>
    <recommendedName>
        <fullName evidence="10">Odorant receptor</fullName>
    </recommendedName>
</protein>
<dbReference type="PhylomeDB" id="D6WHL3"/>
<keyword evidence="7 10" id="KW-0472">Membrane</keyword>
<dbReference type="EMBL" id="KQ971331">
    <property type="protein sequence ID" value="EFA01402.1"/>
    <property type="molecule type" value="Genomic_DNA"/>
</dbReference>
<evidence type="ECO:0000256" key="2">
    <source>
        <dbReference type="ARBA" id="ARBA00022475"/>
    </source>
</evidence>
<keyword evidence="2" id="KW-1003">Cell membrane</keyword>
<feature type="transmembrane region" description="Helical" evidence="10">
    <location>
        <begin position="83"/>
        <end position="100"/>
    </location>
</feature>
<keyword evidence="4 10" id="KW-0812">Transmembrane</keyword>
<evidence type="ECO:0000256" key="3">
    <source>
        <dbReference type="ARBA" id="ARBA00022606"/>
    </source>
</evidence>